<feature type="chain" id="PRO_5041364607" evidence="7">
    <location>
        <begin position="25"/>
        <end position="156"/>
    </location>
</feature>
<dbReference type="PANTHER" id="PTHR35008:SF9">
    <property type="entry name" value="CYTOCHROME C DOMAIN-CONTAINING PROTEIN"/>
    <property type="match status" value="1"/>
</dbReference>
<evidence type="ECO:0000256" key="5">
    <source>
        <dbReference type="ARBA" id="ARBA00023004"/>
    </source>
</evidence>
<feature type="domain" description="Cytochrome c" evidence="8">
    <location>
        <begin position="59"/>
        <end position="138"/>
    </location>
</feature>
<dbReference type="RefSeq" id="WP_279853304.1">
    <property type="nucleotide sequence ID" value="NZ_JAOCIA010000008.1"/>
</dbReference>
<evidence type="ECO:0000256" key="3">
    <source>
        <dbReference type="ARBA" id="ARBA00022723"/>
    </source>
</evidence>
<organism evidence="9 10">
    <name type="scientific">Comamonas aquatica</name>
    <dbReference type="NCBI Taxonomy" id="225991"/>
    <lineage>
        <taxon>Bacteria</taxon>
        <taxon>Pseudomonadati</taxon>
        <taxon>Pseudomonadota</taxon>
        <taxon>Betaproteobacteria</taxon>
        <taxon>Burkholderiales</taxon>
        <taxon>Comamonadaceae</taxon>
        <taxon>Comamonas</taxon>
    </lineage>
</organism>
<dbReference type="Gene3D" id="1.10.760.10">
    <property type="entry name" value="Cytochrome c-like domain"/>
    <property type="match status" value="1"/>
</dbReference>
<dbReference type="InterPro" id="IPR009056">
    <property type="entry name" value="Cyt_c-like_dom"/>
</dbReference>
<keyword evidence="1" id="KW-0813">Transport</keyword>
<dbReference type="GO" id="GO:0020037">
    <property type="term" value="F:heme binding"/>
    <property type="evidence" value="ECO:0007669"/>
    <property type="project" value="InterPro"/>
</dbReference>
<dbReference type="Pfam" id="PF13442">
    <property type="entry name" value="Cytochrome_CBB3"/>
    <property type="match status" value="1"/>
</dbReference>
<dbReference type="PROSITE" id="PS51007">
    <property type="entry name" value="CYTC"/>
    <property type="match status" value="1"/>
</dbReference>
<dbReference type="InterPro" id="IPR036909">
    <property type="entry name" value="Cyt_c-like_dom_sf"/>
</dbReference>
<sequence>MHSKKFSRGLVVAGLLLASLSSMAAHAGPATGSAKEVMAIADSDVVSLKDNFSDSRQINTQRGGKAIYEAICQGCHMPKGQGAQGAGFYPPLANNSKLAAAAYPVGVVMNGLHGMPSFAPRLNDEQVAEVVNYVRTHFGNQFTDTVKAEDVKLFRK</sequence>
<dbReference type="EMBL" id="JAOCJW010000011">
    <property type="protein sequence ID" value="MDH2005356.1"/>
    <property type="molecule type" value="Genomic_DNA"/>
</dbReference>
<evidence type="ECO:0000256" key="4">
    <source>
        <dbReference type="ARBA" id="ARBA00022982"/>
    </source>
</evidence>
<dbReference type="InterPro" id="IPR051459">
    <property type="entry name" value="Cytochrome_c-type_DH"/>
</dbReference>
<name>A0AA42W3N6_9BURK</name>
<evidence type="ECO:0000256" key="2">
    <source>
        <dbReference type="ARBA" id="ARBA00022617"/>
    </source>
</evidence>
<keyword evidence="3 6" id="KW-0479">Metal-binding</keyword>
<protein>
    <submittedName>
        <fullName evidence="9">Cytochrome c</fullName>
    </submittedName>
</protein>
<evidence type="ECO:0000256" key="6">
    <source>
        <dbReference type="PROSITE-ProRule" id="PRU00433"/>
    </source>
</evidence>
<keyword evidence="2 6" id="KW-0349">Heme</keyword>
<dbReference type="PRINTS" id="PR00605">
    <property type="entry name" value="CYTCHROMECIC"/>
</dbReference>
<dbReference type="GO" id="GO:0005506">
    <property type="term" value="F:iron ion binding"/>
    <property type="evidence" value="ECO:0007669"/>
    <property type="project" value="InterPro"/>
</dbReference>
<feature type="signal peptide" evidence="7">
    <location>
        <begin position="1"/>
        <end position="24"/>
    </location>
</feature>
<evidence type="ECO:0000259" key="8">
    <source>
        <dbReference type="PROSITE" id="PS51007"/>
    </source>
</evidence>
<evidence type="ECO:0000256" key="7">
    <source>
        <dbReference type="SAM" id="SignalP"/>
    </source>
</evidence>
<evidence type="ECO:0000313" key="9">
    <source>
        <dbReference type="EMBL" id="MDH2005356.1"/>
    </source>
</evidence>
<keyword evidence="7" id="KW-0732">Signal</keyword>
<dbReference type="Proteomes" id="UP001161294">
    <property type="component" value="Unassembled WGS sequence"/>
</dbReference>
<keyword evidence="4" id="KW-0249">Electron transport</keyword>
<dbReference type="InterPro" id="IPR008168">
    <property type="entry name" value="Cyt_C_IC"/>
</dbReference>
<dbReference type="GO" id="GO:0009055">
    <property type="term" value="F:electron transfer activity"/>
    <property type="evidence" value="ECO:0007669"/>
    <property type="project" value="InterPro"/>
</dbReference>
<accession>A0AA42W3N6</accession>
<keyword evidence="5 6" id="KW-0408">Iron</keyword>
<evidence type="ECO:0000256" key="1">
    <source>
        <dbReference type="ARBA" id="ARBA00022448"/>
    </source>
</evidence>
<proteinExistence type="predicted"/>
<gene>
    <name evidence="9" type="ORF">N5J23_07350</name>
</gene>
<dbReference type="SUPFAM" id="SSF46626">
    <property type="entry name" value="Cytochrome c"/>
    <property type="match status" value="1"/>
</dbReference>
<reference evidence="9" key="1">
    <citation type="submission" date="2022-09" db="EMBL/GenBank/DDBJ databases">
        <title>Intensive care unit water sources are persistently colonized with multi-drug resistant bacteria and are the site of extensive horizontal gene transfer of antibiotic resistance genes.</title>
        <authorList>
            <person name="Diorio-Toth L."/>
        </authorList>
    </citation>
    <scope>NUCLEOTIDE SEQUENCE</scope>
    <source>
        <strain evidence="9">GD03686</strain>
    </source>
</reference>
<evidence type="ECO:0000313" key="10">
    <source>
        <dbReference type="Proteomes" id="UP001161294"/>
    </source>
</evidence>
<dbReference type="PANTHER" id="PTHR35008">
    <property type="entry name" value="BLL4482 PROTEIN-RELATED"/>
    <property type="match status" value="1"/>
</dbReference>
<dbReference type="AlphaFoldDB" id="A0AA42W3N6"/>
<comment type="caution">
    <text evidence="9">The sequence shown here is derived from an EMBL/GenBank/DDBJ whole genome shotgun (WGS) entry which is preliminary data.</text>
</comment>